<keyword evidence="9 10" id="KW-0238">DNA-binding</keyword>
<keyword evidence="7 10" id="KW-0378">Hydrolase</keyword>
<evidence type="ECO:0000256" key="7">
    <source>
        <dbReference type="ARBA" id="ARBA00022801"/>
    </source>
</evidence>
<dbReference type="Gene3D" id="3.40.50.300">
    <property type="entry name" value="P-loop containing nucleotide triphosphate hydrolases"/>
    <property type="match status" value="2"/>
</dbReference>
<name>F3QL51_9BURK</name>
<dbReference type="Pfam" id="PF18766">
    <property type="entry name" value="SWI2_SNF2"/>
    <property type="match status" value="1"/>
</dbReference>
<evidence type="ECO:0000256" key="4">
    <source>
        <dbReference type="ARBA" id="ARBA00022741"/>
    </source>
</evidence>
<dbReference type="CDD" id="cd22332">
    <property type="entry name" value="HsdR_N"/>
    <property type="match status" value="1"/>
</dbReference>
<dbReference type="SUPFAM" id="SSF52540">
    <property type="entry name" value="P-loop containing nucleoside triphosphate hydrolases"/>
    <property type="match status" value="2"/>
</dbReference>
<keyword evidence="13" id="KW-1185">Reference proteome</keyword>
<evidence type="ECO:0000313" key="13">
    <source>
        <dbReference type="Proteomes" id="UP000005156"/>
    </source>
</evidence>
<accession>F3QL51</accession>
<comment type="subunit">
    <text evidence="10">The type I restriction/modification system is composed of three polypeptides R, M and S.</text>
</comment>
<comment type="catalytic activity">
    <reaction evidence="1 10">
        <text>Endonucleolytic cleavage of DNA to give random double-stranded fragments with terminal 5'-phosphates, ATP is simultaneously hydrolyzed.</text>
        <dbReference type="EC" id="3.1.21.3"/>
    </reaction>
</comment>
<protein>
    <recommendedName>
        <fullName evidence="10">Type I restriction enzyme endonuclease subunit</fullName>
        <shortName evidence="10">R protein</shortName>
        <ecNumber evidence="10">3.1.21.3</ecNumber>
    </recommendedName>
</protein>
<sequence length="1083" mass="123779">MIMTGSLFKSEAEFEKALINTLKNKGWKGDVFYRPTEKDLIENWKKIIFENNRDVLHGVPLSDSEMDQILKQVDSSPLPLDKNLFINGSSMSILRDNPEAPQLSEYVSLVIFDHNQIAGGRSRYQIAEQPIFEGDVSKKERGDIMLLINGMPVIHIELKANSIDIHDAKNQIQRYLRHGIFSKGIFSLVQFFVAMNPNEMSYFAHPGSKPINPKFVFHWADEKNNIVSDWRKIAEDFLSIPMAHKMVGFFTVADRGDNILKVMRSYQYYAADGISHRYYEEEKKNEVYVDNYRKGGFVWHTTGSGKTMTSFKAAQLIASSGKVDKVVFLVDRIELGTQSHTAYNNMSLVDDSVDTVDSTAELIAKLKDKGTGSNGLIVTSIQKMSRIKEGGTISLPDLEKLQKKEIVFIIDECHRSVFGDMLQDIRNNFPKATYFGFTGTPITETNKKVGATTSDIFGDTIHIYTLAEAIRDKNVLGFQIDRVSTFQEQELRQQVAMRAADAKDEKDLIEDKKKKDVFDEVMALPMGESVNGEGKIIKGIESFIPDAQYKQEKHRNIVVKNILDDFPKLTHPFGTEKQFHAIFATSSIEDAIAYWDLFQKEIDKRRQGNPNYEALKITALFDPSIDNSDGDQDINHSKLDKTQWVDKIHAKYNEDFGLSLQRDSDFKRDIAERLSHKENYRGIDKDRSKQLDILIVVDQMLTGFDSQWVNALFLDKMLQYEGLIQAFSRTNRLLDDDKDFGRIRYYRKPFTMDNRVAEAVKLYTNGHSAGIFADKLEKNLFDLNEILKKIVNIFAAAGIEDFSKVPPAEEDKNKFIKEMSQLMSVIRLATVQGYRLEKQDYTFKDDGEARGVHIGLTKTLYEVLLLRLKEALAGTISDPITRPEESPLESIDGQLNINSLKIDLDYIESRFKVFLKAVQDKDPEDHQESLLNEIHGHYCLLSREQQAAADYLLAKIKSGEIVVQGNETLENLLEKYLKDQKEEQIDQFVEITGVDKKQLVDFINSSVTDGNLNAYGRFDSLKKTIDKEKVMKFMRECAVGVSVSPVIAQIRFSRLLEDFIRKGPVSIELVRLWARKLMERKQQ</sequence>
<dbReference type="EC" id="3.1.21.3" evidence="10"/>
<dbReference type="Pfam" id="PF04313">
    <property type="entry name" value="HSDR_N"/>
    <property type="match status" value="1"/>
</dbReference>
<evidence type="ECO:0000259" key="11">
    <source>
        <dbReference type="PROSITE" id="PS51192"/>
    </source>
</evidence>
<evidence type="ECO:0000256" key="10">
    <source>
        <dbReference type="RuleBase" id="RU364115"/>
    </source>
</evidence>
<evidence type="ECO:0000256" key="5">
    <source>
        <dbReference type="ARBA" id="ARBA00022747"/>
    </source>
</evidence>
<dbReference type="GO" id="GO:0003677">
    <property type="term" value="F:DNA binding"/>
    <property type="evidence" value="ECO:0007669"/>
    <property type="project" value="UniProtKB-KW"/>
</dbReference>
<comment type="caution">
    <text evidence="12">The sequence shown here is derived from an EMBL/GenBank/DDBJ whole genome shotgun (WGS) entry which is preliminary data.</text>
</comment>
<dbReference type="GO" id="GO:0009035">
    <property type="term" value="F:type I site-specific deoxyribonuclease activity"/>
    <property type="evidence" value="ECO:0007669"/>
    <property type="project" value="UniProtKB-EC"/>
</dbReference>
<dbReference type="InterPro" id="IPR055180">
    <property type="entry name" value="HsdR_RecA-like_helicase_dom_2"/>
</dbReference>
<dbReference type="GO" id="GO:0005524">
    <property type="term" value="F:ATP binding"/>
    <property type="evidence" value="ECO:0007669"/>
    <property type="project" value="UniProtKB-KW"/>
</dbReference>
<keyword evidence="8 10" id="KW-0067">ATP-binding</keyword>
<evidence type="ECO:0000256" key="6">
    <source>
        <dbReference type="ARBA" id="ARBA00022759"/>
    </source>
</evidence>
<evidence type="ECO:0000256" key="1">
    <source>
        <dbReference type="ARBA" id="ARBA00000851"/>
    </source>
</evidence>
<evidence type="ECO:0000256" key="2">
    <source>
        <dbReference type="ARBA" id="ARBA00008598"/>
    </source>
</evidence>
<dbReference type="EMBL" id="AFBP01000050">
    <property type="protein sequence ID" value="EGG53806.1"/>
    <property type="molecule type" value="Genomic_DNA"/>
</dbReference>
<keyword evidence="3" id="KW-0540">Nuclease</keyword>
<feature type="domain" description="Helicase ATP-binding" evidence="11">
    <location>
        <begin position="287"/>
        <end position="459"/>
    </location>
</feature>
<evidence type="ECO:0000256" key="9">
    <source>
        <dbReference type="ARBA" id="ARBA00023125"/>
    </source>
</evidence>
<dbReference type="SMART" id="SM00487">
    <property type="entry name" value="DEXDc"/>
    <property type="match status" value="1"/>
</dbReference>
<evidence type="ECO:0000313" key="12">
    <source>
        <dbReference type="EMBL" id="EGG53806.1"/>
    </source>
</evidence>
<dbReference type="Pfam" id="PF22679">
    <property type="entry name" value="T1R_D3-like"/>
    <property type="match status" value="1"/>
</dbReference>
<dbReference type="PANTHER" id="PTHR30195:SF16">
    <property type="entry name" value="TYPE I RESTRICTION ENZYME ENDONUCLEASE SUBUNIT"/>
    <property type="match status" value="1"/>
</dbReference>
<dbReference type="InterPro" id="IPR014001">
    <property type="entry name" value="Helicase_ATP-bd"/>
</dbReference>
<keyword evidence="4 10" id="KW-0547">Nucleotide-binding</keyword>
<dbReference type="Proteomes" id="UP000005156">
    <property type="component" value="Unassembled WGS sequence"/>
</dbReference>
<dbReference type="GO" id="GO:0009307">
    <property type="term" value="P:DNA restriction-modification system"/>
    <property type="evidence" value="ECO:0007669"/>
    <property type="project" value="UniProtKB-KW"/>
</dbReference>
<evidence type="ECO:0000256" key="8">
    <source>
        <dbReference type="ARBA" id="ARBA00022840"/>
    </source>
</evidence>
<proteinExistence type="inferred from homology"/>
<dbReference type="PANTHER" id="PTHR30195">
    <property type="entry name" value="TYPE I SITE-SPECIFIC DEOXYRIBONUCLEASE PROTEIN SUBUNIT M AND R"/>
    <property type="match status" value="1"/>
</dbReference>
<organism evidence="12 13">
    <name type="scientific">Parasutterella excrementihominis YIT 11859</name>
    <dbReference type="NCBI Taxonomy" id="762966"/>
    <lineage>
        <taxon>Bacteria</taxon>
        <taxon>Pseudomonadati</taxon>
        <taxon>Pseudomonadota</taxon>
        <taxon>Betaproteobacteria</taxon>
        <taxon>Burkholderiales</taxon>
        <taxon>Sutterellaceae</taxon>
        <taxon>Parasutterella</taxon>
    </lineage>
</organism>
<dbReference type="eggNOG" id="COG0610">
    <property type="taxonomic scope" value="Bacteria"/>
</dbReference>
<dbReference type="HOGENOM" id="CLU_004848_2_1_4"/>
<dbReference type="AlphaFoldDB" id="F3QL51"/>
<reference evidence="12 13" key="1">
    <citation type="submission" date="2011-02" db="EMBL/GenBank/DDBJ databases">
        <authorList>
            <person name="Weinstock G."/>
            <person name="Sodergren E."/>
            <person name="Clifton S."/>
            <person name="Fulton L."/>
            <person name="Fulton B."/>
            <person name="Courtney L."/>
            <person name="Fronick C."/>
            <person name="Harrison M."/>
            <person name="Strong C."/>
            <person name="Farmer C."/>
            <person name="Delahaunty K."/>
            <person name="Markovic C."/>
            <person name="Hall O."/>
            <person name="Minx P."/>
            <person name="Tomlinson C."/>
            <person name="Mitreva M."/>
            <person name="Hou S."/>
            <person name="Chen J."/>
            <person name="Wollam A."/>
            <person name="Pepin K.H."/>
            <person name="Johnson M."/>
            <person name="Bhonagiri V."/>
            <person name="Zhang X."/>
            <person name="Suruliraj S."/>
            <person name="Warren W."/>
            <person name="Chinwalla A."/>
            <person name="Mardis E.R."/>
            <person name="Wilson R.K."/>
        </authorList>
    </citation>
    <scope>NUCLEOTIDE SEQUENCE [LARGE SCALE GENOMIC DNA]</scope>
    <source>
        <strain evidence="12 13">YIT 11859</strain>
    </source>
</reference>
<dbReference type="InterPro" id="IPR007409">
    <property type="entry name" value="Restrct_endonuc_type1_HsdR_N"/>
</dbReference>
<keyword evidence="6" id="KW-0255">Endonuclease</keyword>
<gene>
    <name evidence="12" type="ORF">HMPREF9439_01668</name>
</gene>
<dbReference type="Gene3D" id="3.90.1570.50">
    <property type="match status" value="1"/>
</dbReference>
<keyword evidence="5 10" id="KW-0680">Restriction system</keyword>
<evidence type="ECO:0000256" key="3">
    <source>
        <dbReference type="ARBA" id="ARBA00022722"/>
    </source>
</evidence>
<dbReference type="InterPro" id="IPR051268">
    <property type="entry name" value="Type-I_R_enzyme_R_subunit"/>
</dbReference>
<dbReference type="InterPro" id="IPR004473">
    <property type="entry name" value="Restrct_endonuc_typeI_HsdR"/>
</dbReference>
<dbReference type="Pfam" id="PF12008">
    <property type="entry name" value="EcoR124_C"/>
    <property type="match status" value="1"/>
</dbReference>
<dbReference type="InterPro" id="IPR027417">
    <property type="entry name" value="P-loop_NTPase"/>
</dbReference>
<dbReference type="InterPro" id="IPR040980">
    <property type="entry name" value="SWI2_SNF2"/>
</dbReference>
<dbReference type="NCBIfam" id="TIGR00348">
    <property type="entry name" value="hsdR"/>
    <property type="match status" value="1"/>
</dbReference>
<comment type="function">
    <text evidence="10">Subunit R is required for both nuclease and ATPase activities, but not for modification.</text>
</comment>
<comment type="similarity">
    <text evidence="2 10">Belongs to the HsdR family.</text>
</comment>
<dbReference type="InterPro" id="IPR022625">
    <property type="entry name" value="TypeI_RM_Rsu_C"/>
</dbReference>
<dbReference type="OrthoDB" id="9758243at2"/>
<dbReference type="PROSITE" id="PS51192">
    <property type="entry name" value="HELICASE_ATP_BIND_1"/>
    <property type="match status" value="1"/>
</dbReference>